<evidence type="ECO:0000313" key="2">
    <source>
        <dbReference type="Proteomes" id="UP001151760"/>
    </source>
</evidence>
<sequence length="263" mass="30061">MESLKKIKINRPLLKEIRQTDNYAKQMKYLVENKPRTEEDNEIRMNPRCPALLHNHLPPKEQDPGSFILSCSIGKLDFKNALADLGASISIMPFSMYKCLGIGKLKPINMLLEMAHNTKCAPTGIVPIILEVHLLDTAHTQVDIFRKTISLEVGSKKVIFKMRTGFTTTNVESIRSIKSKTFIEDDNLKEIDYDLFLYDSESCFRYEEIGIRGLLDSYSCGSKVLSWRNHLGETRLFYRHFARSQLLQLSLGEESNTQGSLLL</sequence>
<dbReference type="Gene3D" id="2.40.70.10">
    <property type="entry name" value="Acid Proteases"/>
    <property type="match status" value="1"/>
</dbReference>
<reference evidence="1" key="2">
    <citation type="submission" date="2022-01" db="EMBL/GenBank/DDBJ databases">
        <authorList>
            <person name="Yamashiro T."/>
            <person name="Shiraishi A."/>
            <person name="Satake H."/>
            <person name="Nakayama K."/>
        </authorList>
    </citation>
    <scope>NUCLEOTIDE SEQUENCE</scope>
</reference>
<proteinExistence type="predicted"/>
<reference evidence="1" key="1">
    <citation type="journal article" date="2022" name="Int. J. Mol. Sci.">
        <title>Draft Genome of Tanacetum Coccineum: Genomic Comparison of Closely Related Tanacetum-Family Plants.</title>
        <authorList>
            <person name="Yamashiro T."/>
            <person name="Shiraishi A."/>
            <person name="Nakayama K."/>
            <person name="Satake H."/>
        </authorList>
    </citation>
    <scope>NUCLEOTIDE SEQUENCE</scope>
</reference>
<dbReference type="PANTHER" id="PTHR33067:SF9">
    <property type="entry name" value="RNA-DIRECTED DNA POLYMERASE"/>
    <property type="match status" value="1"/>
</dbReference>
<dbReference type="InterPro" id="IPR021109">
    <property type="entry name" value="Peptidase_aspartic_dom_sf"/>
</dbReference>
<name>A0ABQ4YCW7_9ASTR</name>
<protein>
    <recommendedName>
        <fullName evidence="3">Aspartic peptidase DDI1-type domain-containing protein</fullName>
    </recommendedName>
</protein>
<gene>
    <name evidence="1" type="ORF">Tco_0725436</name>
</gene>
<comment type="caution">
    <text evidence="1">The sequence shown here is derived from an EMBL/GenBank/DDBJ whole genome shotgun (WGS) entry which is preliminary data.</text>
</comment>
<dbReference type="Proteomes" id="UP001151760">
    <property type="component" value="Unassembled WGS sequence"/>
</dbReference>
<dbReference type="PANTHER" id="PTHR33067">
    <property type="entry name" value="RNA-DIRECTED DNA POLYMERASE-RELATED"/>
    <property type="match status" value="1"/>
</dbReference>
<dbReference type="EMBL" id="BQNB010010311">
    <property type="protein sequence ID" value="GJS75555.1"/>
    <property type="molecule type" value="Genomic_DNA"/>
</dbReference>
<accession>A0ABQ4YCW7</accession>
<evidence type="ECO:0000313" key="1">
    <source>
        <dbReference type="EMBL" id="GJS75555.1"/>
    </source>
</evidence>
<evidence type="ECO:0008006" key="3">
    <source>
        <dbReference type="Google" id="ProtNLM"/>
    </source>
</evidence>
<organism evidence="1 2">
    <name type="scientific">Tanacetum coccineum</name>
    <dbReference type="NCBI Taxonomy" id="301880"/>
    <lineage>
        <taxon>Eukaryota</taxon>
        <taxon>Viridiplantae</taxon>
        <taxon>Streptophyta</taxon>
        <taxon>Embryophyta</taxon>
        <taxon>Tracheophyta</taxon>
        <taxon>Spermatophyta</taxon>
        <taxon>Magnoliopsida</taxon>
        <taxon>eudicotyledons</taxon>
        <taxon>Gunneridae</taxon>
        <taxon>Pentapetalae</taxon>
        <taxon>asterids</taxon>
        <taxon>campanulids</taxon>
        <taxon>Asterales</taxon>
        <taxon>Asteraceae</taxon>
        <taxon>Asteroideae</taxon>
        <taxon>Anthemideae</taxon>
        <taxon>Anthemidinae</taxon>
        <taxon>Tanacetum</taxon>
    </lineage>
</organism>
<keyword evidence="2" id="KW-1185">Reference proteome</keyword>